<evidence type="ECO:0000256" key="1">
    <source>
        <dbReference type="ARBA" id="ARBA00000085"/>
    </source>
</evidence>
<keyword evidence="3" id="KW-0597">Phosphoprotein</keyword>
<dbReference type="EC" id="2.7.13.3" evidence="2"/>
<dbReference type="InterPro" id="IPR036097">
    <property type="entry name" value="HisK_dim/P_sf"/>
</dbReference>
<evidence type="ECO:0000256" key="6">
    <source>
        <dbReference type="ARBA" id="ARBA00023012"/>
    </source>
</evidence>
<dbReference type="SUPFAM" id="SSF47384">
    <property type="entry name" value="Homodimeric domain of signal transducing histidine kinase"/>
    <property type="match status" value="1"/>
</dbReference>
<dbReference type="Gene3D" id="3.30.565.10">
    <property type="entry name" value="Histidine kinase-like ATPase, C-terminal domain"/>
    <property type="match status" value="1"/>
</dbReference>
<sequence length="384" mass="41462">MALKSSSATTIEAVPVNTVKPHQPLTDLSLVRESAKTQQQELDSLRQQASRLTHLLQVMPAGVIVLDGKGYVRQANEQATLLLGEPLEGELWRTIIARSFNPRADDGHEVSLFDGRRVKLSITPLVNEPGQLIVLTDLTETRQLQARLSHLQRLSSLGRMVASLAHQIRTPLSAAMLYAANLTRKNLQADAGVQFAGKLQDRLKELESQVNDMLLFAKSGEQQVVNDISVGDLYNAIASTAQTITQGKEQTVNFDGEHTSAVITGNLTALQGALLNLIQNASQISPKGSTVCVQFSVQDTWLNIQVTDAGPGVPDKLRHKIFEPFFTTKTHGTGLGLAVVKSVVKAHQGQITVDSAAEKGACFSILLPRALATETASAAVSREE</sequence>
<evidence type="ECO:0000256" key="7">
    <source>
        <dbReference type="ARBA" id="ARBA00023136"/>
    </source>
</evidence>
<evidence type="ECO:0000256" key="5">
    <source>
        <dbReference type="ARBA" id="ARBA00022777"/>
    </source>
</evidence>
<dbReference type="PROSITE" id="PS50112">
    <property type="entry name" value="PAS"/>
    <property type="match status" value="1"/>
</dbReference>
<dbReference type="Pfam" id="PF02518">
    <property type="entry name" value="HATPase_c"/>
    <property type="match status" value="1"/>
</dbReference>
<dbReference type="GO" id="GO:0016301">
    <property type="term" value="F:kinase activity"/>
    <property type="evidence" value="ECO:0007669"/>
    <property type="project" value="UniProtKB-KW"/>
</dbReference>
<accession>A0ABT5L0E9</accession>
<dbReference type="InterPro" id="IPR003594">
    <property type="entry name" value="HATPase_dom"/>
</dbReference>
<evidence type="ECO:0000256" key="4">
    <source>
        <dbReference type="ARBA" id="ARBA00022679"/>
    </source>
</evidence>
<dbReference type="PANTHER" id="PTHR45453">
    <property type="entry name" value="PHOSPHATE REGULON SENSOR PROTEIN PHOR"/>
    <property type="match status" value="1"/>
</dbReference>
<dbReference type="SMART" id="SM00388">
    <property type="entry name" value="HisKA"/>
    <property type="match status" value="1"/>
</dbReference>
<dbReference type="Pfam" id="PF13188">
    <property type="entry name" value="PAS_8"/>
    <property type="match status" value="1"/>
</dbReference>
<dbReference type="InterPro" id="IPR003661">
    <property type="entry name" value="HisK_dim/P_dom"/>
</dbReference>
<dbReference type="EMBL" id="JAQQXP010000001">
    <property type="protein sequence ID" value="MDC8830487.1"/>
    <property type="molecule type" value="Genomic_DNA"/>
</dbReference>
<dbReference type="InterPro" id="IPR035965">
    <property type="entry name" value="PAS-like_dom_sf"/>
</dbReference>
<dbReference type="RefSeq" id="WP_273639371.1">
    <property type="nucleotide sequence ID" value="NZ_JAQQXP010000001.1"/>
</dbReference>
<evidence type="ECO:0000313" key="12">
    <source>
        <dbReference type="Proteomes" id="UP001218788"/>
    </source>
</evidence>
<dbReference type="SUPFAM" id="SSF55785">
    <property type="entry name" value="PYP-like sensor domain (PAS domain)"/>
    <property type="match status" value="1"/>
</dbReference>
<dbReference type="InterPro" id="IPR004358">
    <property type="entry name" value="Sig_transdc_His_kin-like_C"/>
</dbReference>
<evidence type="ECO:0000256" key="8">
    <source>
        <dbReference type="SAM" id="Coils"/>
    </source>
</evidence>
<reference evidence="11 12" key="1">
    <citation type="submission" date="2022-10" db="EMBL/GenBank/DDBJ databases">
        <title>Alteromonas sp. chi3 Genome sequencing.</title>
        <authorList>
            <person name="Park S."/>
        </authorList>
    </citation>
    <scope>NUCLEOTIDE SEQUENCE [LARGE SCALE GENOMIC DNA]</scope>
    <source>
        <strain evidence="12">chi3</strain>
    </source>
</reference>
<feature type="domain" description="Histidine kinase" evidence="9">
    <location>
        <begin position="163"/>
        <end position="371"/>
    </location>
</feature>
<feature type="coiled-coil region" evidence="8">
    <location>
        <begin position="28"/>
        <end position="55"/>
    </location>
</feature>
<keyword evidence="4" id="KW-0808">Transferase</keyword>
<name>A0ABT5L0E9_9ALTE</name>
<dbReference type="Gene3D" id="1.10.287.130">
    <property type="match status" value="1"/>
</dbReference>
<keyword evidence="12" id="KW-1185">Reference proteome</keyword>
<dbReference type="CDD" id="cd00082">
    <property type="entry name" value="HisKA"/>
    <property type="match status" value="1"/>
</dbReference>
<proteinExistence type="predicted"/>
<keyword evidence="5 11" id="KW-0418">Kinase</keyword>
<keyword evidence="8" id="KW-0175">Coiled coil</keyword>
<comment type="caution">
    <text evidence="11">The sequence shown here is derived from an EMBL/GenBank/DDBJ whole genome shotgun (WGS) entry which is preliminary data.</text>
</comment>
<dbReference type="InterPro" id="IPR036890">
    <property type="entry name" value="HATPase_C_sf"/>
</dbReference>
<evidence type="ECO:0000256" key="3">
    <source>
        <dbReference type="ARBA" id="ARBA00022553"/>
    </source>
</evidence>
<comment type="catalytic activity">
    <reaction evidence="1">
        <text>ATP + protein L-histidine = ADP + protein N-phospho-L-histidine.</text>
        <dbReference type="EC" id="2.7.13.3"/>
    </reaction>
</comment>
<gene>
    <name evidence="11" type="ORF">OIK42_06875</name>
</gene>
<dbReference type="InterPro" id="IPR005467">
    <property type="entry name" value="His_kinase_dom"/>
</dbReference>
<feature type="domain" description="PAS" evidence="10">
    <location>
        <begin position="48"/>
        <end position="84"/>
    </location>
</feature>
<dbReference type="CDD" id="cd00075">
    <property type="entry name" value="HATPase"/>
    <property type="match status" value="1"/>
</dbReference>
<dbReference type="PANTHER" id="PTHR45453:SF1">
    <property type="entry name" value="PHOSPHATE REGULON SENSOR PROTEIN PHOR"/>
    <property type="match status" value="1"/>
</dbReference>
<dbReference type="SUPFAM" id="SSF55874">
    <property type="entry name" value="ATPase domain of HSP90 chaperone/DNA topoisomerase II/histidine kinase"/>
    <property type="match status" value="1"/>
</dbReference>
<evidence type="ECO:0000313" key="11">
    <source>
        <dbReference type="EMBL" id="MDC8830487.1"/>
    </source>
</evidence>
<dbReference type="InterPro" id="IPR050351">
    <property type="entry name" value="BphY/WalK/GraS-like"/>
</dbReference>
<protein>
    <recommendedName>
        <fullName evidence="2">histidine kinase</fullName>
        <ecNumber evidence="2">2.7.13.3</ecNumber>
    </recommendedName>
</protein>
<dbReference type="PROSITE" id="PS50109">
    <property type="entry name" value="HIS_KIN"/>
    <property type="match status" value="1"/>
</dbReference>
<evidence type="ECO:0000256" key="2">
    <source>
        <dbReference type="ARBA" id="ARBA00012438"/>
    </source>
</evidence>
<dbReference type="SMART" id="SM00387">
    <property type="entry name" value="HATPase_c"/>
    <property type="match status" value="1"/>
</dbReference>
<organism evidence="11 12">
    <name type="scientific">Alteromonas gilva</name>
    <dbReference type="NCBI Taxonomy" id="2987522"/>
    <lineage>
        <taxon>Bacteria</taxon>
        <taxon>Pseudomonadati</taxon>
        <taxon>Pseudomonadota</taxon>
        <taxon>Gammaproteobacteria</taxon>
        <taxon>Alteromonadales</taxon>
        <taxon>Alteromonadaceae</taxon>
        <taxon>Alteromonas/Salinimonas group</taxon>
        <taxon>Alteromonas</taxon>
    </lineage>
</organism>
<evidence type="ECO:0000259" key="10">
    <source>
        <dbReference type="PROSITE" id="PS50112"/>
    </source>
</evidence>
<dbReference type="InterPro" id="IPR000014">
    <property type="entry name" value="PAS"/>
</dbReference>
<keyword evidence="6" id="KW-0902">Two-component regulatory system</keyword>
<keyword evidence="7" id="KW-0472">Membrane</keyword>
<dbReference type="Proteomes" id="UP001218788">
    <property type="component" value="Unassembled WGS sequence"/>
</dbReference>
<evidence type="ECO:0000259" key="9">
    <source>
        <dbReference type="PROSITE" id="PS50109"/>
    </source>
</evidence>
<dbReference type="Gene3D" id="3.30.450.20">
    <property type="entry name" value="PAS domain"/>
    <property type="match status" value="1"/>
</dbReference>
<dbReference type="Pfam" id="PF00512">
    <property type="entry name" value="HisKA"/>
    <property type="match status" value="1"/>
</dbReference>
<dbReference type="PRINTS" id="PR00344">
    <property type="entry name" value="BCTRLSENSOR"/>
</dbReference>